<dbReference type="Pfam" id="PF18319">
    <property type="entry name" value="Zn_ribbon_PriA"/>
    <property type="match status" value="1"/>
</dbReference>
<name>A0A916QIT2_9GAMM</name>
<dbReference type="GO" id="GO:0006310">
    <property type="term" value="P:DNA recombination"/>
    <property type="evidence" value="ECO:0007669"/>
    <property type="project" value="InterPro"/>
</dbReference>
<dbReference type="EC" id="5.6.2.4" evidence="12"/>
<evidence type="ECO:0000256" key="10">
    <source>
        <dbReference type="ARBA" id="ARBA00023235"/>
    </source>
</evidence>
<organism evidence="16 17">
    <name type="scientific">Pseudohongiella nitratireducens</name>
    <dbReference type="NCBI Taxonomy" id="1768907"/>
    <lineage>
        <taxon>Bacteria</taxon>
        <taxon>Pseudomonadati</taxon>
        <taxon>Pseudomonadota</taxon>
        <taxon>Gammaproteobacteria</taxon>
        <taxon>Pseudomonadales</taxon>
        <taxon>Pseudohongiellaceae</taxon>
        <taxon>Pseudohongiella</taxon>
    </lineage>
</organism>
<feature type="region of interest" description="Disordered" evidence="13">
    <location>
        <begin position="121"/>
        <end position="148"/>
    </location>
</feature>
<evidence type="ECO:0000259" key="14">
    <source>
        <dbReference type="PROSITE" id="PS51192"/>
    </source>
</evidence>
<keyword evidence="10 12" id="KW-0413">Isomerase</keyword>
<dbReference type="HAMAP" id="MF_00983">
    <property type="entry name" value="PriA"/>
    <property type="match status" value="1"/>
</dbReference>
<feature type="binding site" evidence="12">
    <location>
        <position position="422"/>
    </location>
    <ligand>
        <name>Zn(2+)</name>
        <dbReference type="ChEBI" id="CHEBI:29105"/>
        <label>1</label>
    </ligand>
</feature>
<evidence type="ECO:0000313" key="17">
    <source>
        <dbReference type="Proteomes" id="UP000627715"/>
    </source>
</evidence>
<dbReference type="AlphaFoldDB" id="A0A916QIT2"/>
<dbReference type="InterPro" id="IPR042115">
    <property type="entry name" value="PriA_3primeBD_sf"/>
</dbReference>
<dbReference type="OrthoDB" id="9759544at2"/>
<dbReference type="Pfam" id="PF17764">
    <property type="entry name" value="PriA_3primeBD"/>
    <property type="match status" value="1"/>
</dbReference>
<comment type="catalytic activity">
    <reaction evidence="11 12">
        <text>ATP + H2O = ADP + phosphate + H(+)</text>
        <dbReference type="Rhea" id="RHEA:13065"/>
        <dbReference type="ChEBI" id="CHEBI:15377"/>
        <dbReference type="ChEBI" id="CHEBI:15378"/>
        <dbReference type="ChEBI" id="CHEBI:30616"/>
        <dbReference type="ChEBI" id="CHEBI:43474"/>
        <dbReference type="ChEBI" id="CHEBI:456216"/>
        <dbReference type="EC" id="5.6.2.4"/>
    </reaction>
</comment>
<evidence type="ECO:0000256" key="8">
    <source>
        <dbReference type="ARBA" id="ARBA00022840"/>
    </source>
</evidence>
<feature type="binding site" evidence="12">
    <location>
        <position position="385"/>
    </location>
    <ligand>
        <name>Zn(2+)</name>
        <dbReference type="ChEBI" id="CHEBI:29105"/>
        <label>1</label>
    </ligand>
</feature>
<dbReference type="InterPro" id="IPR005259">
    <property type="entry name" value="PriA"/>
</dbReference>
<feature type="binding site" evidence="12">
    <location>
        <position position="391"/>
    </location>
    <ligand>
        <name>Zn(2+)</name>
        <dbReference type="ChEBI" id="CHEBI:29105"/>
        <label>2</label>
    </ligand>
</feature>
<keyword evidence="8 12" id="KW-0067">ATP-binding</keyword>
<dbReference type="PANTHER" id="PTHR30580">
    <property type="entry name" value="PRIMOSOMAL PROTEIN N"/>
    <property type="match status" value="1"/>
</dbReference>
<dbReference type="SUPFAM" id="SSF52540">
    <property type="entry name" value="P-loop containing nucleoside triphosphate hydrolases"/>
    <property type="match status" value="1"/>
</dbReference>
<dbReference type="InterPro" id="IPR041222">
    <property type="entry name" value="PriA_3primeBD"/>
</dbReference>
<dbReference type="FunFam" id="3.40.1440.60:FF:000001">
    <property type="entry name" value="Primosomal protein N"/>
    <property type="match status" value="1"/>
</dbReference>
<dbReference type="InterPro" id="IPR027417">
    <property type="entry name" value="P-loop_NTPase"/>
</dbReference>
<evidence type="ECO:0000256" key="4">
    <source>
        <dbReference type="ARBA" id="ARBA00022741"/>
    </source>
</evidence>
<dbReference type="NCBIfam" id="NF004067">
    <property type="entry name" value="PRK05580.1-4"/>
    <property type="match status" value="1"/>
</dbReference>
<dbReference type="RefSeq" id="WP_068810902.1">
    <property type="nucleotide sequence ID" value="NZ_BMIY01000007.1"/>
</dbReference>
<dbReference type="GO" id="GO:0008270">
    <property type="term" value="F:zinc ion binding"/>
    <property type="evidence" value="ECO:0007669"/>
    <property type="project" value="UniProtKB-UniRule"/>
</dbReference>
<dbReference type="GO" id="GO:0043138">
    <property type="term" value="F:3'-5' DNA helicase activity"/>
    <property type="evidence" value="ECO:0007669"/>
    <property type="project" value="UniProtKB-EC"/>
</dbReference>
<dbReference type="InterPro" id="IPR001650">
    <property type="entry name" value="Helicase_C-like"/>
</dbReference>
<keyword evidence="1 12" id="KW-0639">Primosome</keyword>
<feature type="binding site" evidence="12">
    <location>
        <position position="409"/>
    </location>
    <ligand>
        <name>Zn(2+)</name>
        <dbReference type="ChEBI" id="CHEBI:29105"/>
        <label>2</label>
    </ligand>
</feature>
<keyword evidence="6 12" id="KW-0347">Helicase</keyword>
<dbReference type="Pfam" id="PF18074">
    <property type="entry name" value="PriA_C"/>
    <property type="match status" value="1"/>
</dbReference>
<dbReference type="Gene3D" id="3.40.1440.60">
    <property type="entry name" value="PriA, 3(prime) DNA-binding domain"/>
    <property type="match status" value="1"/>
</dbReference>
<evidence type="ECO:0000256" key="12">
    <source>
        <dbReference type="HAMAP-Rule" id="MF_00983"/>
    </source>
</evidence>
<dbReference type="SMART" id="SM00487">
    <property type="entry name" value="DEXDc"/>
    <property type="match status" value="1"/>
</dbReference>
<dbReference type="FunFam" id="3.40.50.300:FF:000489">
    <property type="entry name" value="Primosome assembly protein PriA"/>
    <property type="match status" value="1"/>
</dbReference>
<evidence type="ECO:0000259" key="15">
    <source>
        <dbReference type="PROSITE" id="PS51194"/>
    </source>
</evidence>
<evidence type="ECO:0000256" key="6">
    <source>
        <dbReference type="ARBA" id="ARBA00022806"/>
    </source>
</evidence>
<dbReference type="InterPro" id="IPR014001">
    <property type="entry name" value="Helicase_ATP-bd"/>
</dbReference>
<proteinExistence type="inferred from homology"/>
<evidence type="ECO:0000313" key="16">
    <source>
        <dbReference type="EMBL" id="GFZ76016.1"/>
    </source>
</evidence>
<dbReference type="PROSITE" id="PS51192">
    <property type="entry name" value="HELICASE_ATP_BIND_1"/>
    <property type="match status" value="1"/>
</dbReference>
<evidence type="ECO:0000256" key="13">
    <source>
        <dbReference type="SAM" id="MobiDB-lite"/>
    </source>
</evidence>
<comment type="similarity">
    <text evidence="12">Belongs to the helicase family. PriA subfamily.</text>
</comment>
<dbReference type="Pfam" id="PF00270">
    <property type="entry name" value="DEAD"/>
    <property type="match status" value="1"/>
</dbReference>
<dbReference type="Gene3D" id="3.40.50.300">
    <property type="entry name" value="P-loop containing nucleotide triphosphate hydrolases"/>
    <property type="match status" value="2"/>
</dbReference>
<keyword evidence="7 12" id="KW-0862">Zinc</keyword>
<dbReference type="GO" id="GO:0003677">
    <property type="term" value="F:DNA binding"/>
    <property type="evidence" value="ECO:0007669"/>
    <property type="project" value="UniProtKB-UniRule"/>
</dbReference>
<feature type="binding site" evidence="12">
    <location>
        <position position="382"/>
    </location>
    <ligand>
        <name>Zn(2+)</name>
        <dbReference type="ChEBI" id="CHEBI:29105"/>
        <label>1</label>
    </ligand>
</feature>
<dbReference type="CDD" id="cd17929">
    <property type="entry name" value="DEXHc_priA"/>
    <property type="match status" value="1"/>
</dbReference>
<comment type="cofactor">
    <cofactor evidence="12">
        <name>Zn(2+)</name>
        <dbReference type="ChEBI" id="CHEBI:29105"/>
    </cofactor>
    <text evidence="12">Binds 2 zinc ions per subunit.</text>
</comment>
<dbReference type="NCBIfam" id="TIGR00595">
    <property type="entry name" value="priA"/>
    <property type="match status" value="1"/>
</dbReference>
<dbReference type="Proteomes" id="UP000627715">
    <property type="component" value="Unassembled WGS sequence"/>
</dbReference>
<dbReference type="GO" id="GO:0006270">
    <property type="term" value="P:DNA replication initiation"/>
    <property type="evidence" value="ECO:0007669"/>
    <property type="project" value="TreeGrafter"/>
</dbReference>
<evidence type="ECO:0000256" key="7">
    <source>
        <dbReference type="ARBA" id="ARBA00022833"/>
    </source>
</evidence>
<keyword evidence="9 12" id="KW-0238">DNA-binding</keyword>
<comment type="function">
    <text evidence="12">Initiates the restart of stalled replication forks, which reloads the replicative helicase on sites other than the origin of replication. Recognizes and binds to abandoned replication forks and remodels them to uncover a helicase loading site. Promotes assembly of the primosome at these replication forks.</text>
</comment>
<dbReference type="GO" id="GO:0016787">
    <property type="term" value="F:hydrolase activity"/>
    <property type="evidence" value="ECO:0007669"/>
    <property type="project" value="UniProtKB-KW"/>
</dbReference>
<comment type="catalytic activity">
    <reaction evidence="12">
        <text>Couples ATP hydrolysis with the unwinding of duplex DNA by translocating in the 3'-5' direction.</text>
        <dbReference type="EC" id="5.6.2.4"/>
    </reaction>
</comment>
<keyword evidence="2 12" id="KW-0235">DNA replication</keyword>
<feature type="compositionally biased region" description="Low complexity" evidence="13">
    <location>
        <begin position="133"/>
        <end position="145"/>
    </location>
</feature>
<evidence type="ECO:0000256" key="9">
    <source>
        <dbReference type="ARBA" id="ARBA00023125"/>
    </source>
</evidence>
<dbReference type="Pfam" id="PF00271">
    <property type="entry name" value="Helicase_C"/>
    <property type="match status" value="1"/>
</dbReference>
<feature type="binding site" evidence="12">
    <location>
        <position position="412"/>
    </location>
    <ligand>
        <name>Zn(2+)</name>
        <dbReference type="ChEBI" id="CHEBI:29105"/>
        <label>2</label>
    </ligand>
</feature>
<sequence>MPARTPQQSHPASGIARVAVPSPLRRLFDYLIPANTHVQPGIRVRVPFGSRELTGIIVAIVDQSDIETSQLRPITEVLDHDELIPSHLLDLWLWAANYYQHPVGDALHSLLPAGLRKKSAASIRSHHSDPSQPEITPTDTDIPTPNSQQNEAIRAVNDSSGQFNSFLLDGVTGSGKTEVYLQCIDHILKQDKQAVMLVPEISLTPQTIERFRQRFSAAIAILHSGLTPRQRLNAWLEAASGVARIIIGTRSALFTPMAQPGLIIIDEEHDASFKQQDGFRYSARDLAVLRARHESIPVILGSATPSLESLYNANTGRYRHIQLTQRAGTASMPTFQLVDTRRQLSEAGLSSDLLLATARHLKQGGQVLIFINRRGFAPVLHCEDCGWTSECPSCDARLTVHRKPPHLCCHHCETRQPVPDHCPDCQGKSLGTGGTGTEQCESALATAFPDTPVLRLDRDATRRKGELERILKQINNGEPCILVGTQMIAKGHHLPGVTLVGVLDADNGLFSADFRGQEFMAQMLIQVAGRAGRASQPGEVLIQTSNPEHQSLQTLVHDGYHALARTLLNEREAAAMPPYGYLVIIRAEAVSMAAPQRYLTLARQVINSQIHSQQLNDIEVHGPLPAPMERRANRYRQHLILKSSSRSVLQSLLTPVCQILEGRSESRRVRWSVDVDPLDML</sequence>
<reference evidence="16" key="1">
    <citation type="journal article" date="2014" name="Int. J. Syst. Evol. Microbiol.">
        <title>Complete genome sequence of Corynebacterium casei LMG S-19264T (=DSM 44701T), isolated from a smear-ripened cheese.</title>
        <authorList>
            <consortium name="US DOE Joint Genome Institute (JGI-PGF)"/>
            <person name="Walter F."/>
            <person name="Albersmeier A."/>
            <person name="Kalinowski J."/>
            <person name="Ruckert C."/>
        </authorList>
    </citation>
    <scope>NUCLEOTIDE SEQUENCE</scope>
    <source>
        <strain evidence="16">CGMCC 1.15425</strain>
    </source>
</reference>
<reference evidence="16" key="2">
    <citation type="submission" date="2020-09" db="EMBL/GenBank/DDBJ databases">
        <authorList>
            <person name="Sun Q."/>
            <person name="Zhou Y."/>
        </authorList>
    </citation>
    <scope>NUCLEOTIDE SEQUENCE</scope>
    <source>
        <strain evidence="16">CGMCC 1.15425</strain>
    </source>
</reference>
<accession>A0A916QIT2</accession>
<feature type="domain" description="Helicase C-terminal" evidence="15">
    <location>
        <begin position="417"/>
        <end position="574"/>
    </location>
</feature>
<dbReference type="PANTHER" id="PTHR30580:SF0">
    <property type="entry name" value="PRIMOSOMAL PROTEIN N"/>
    <property type="match status" value="1"/>
</dbReference>
<comment type="subunit">
    <text evidence="12">Component of the replication restart primosome.</text>
</comment>
<protein>
    <recommendedName>
        <fullName evidence="12">Replication restart protein PriA</fullName>
    </recommendedName>
    <alternativeName>
        <fullName evidence="12">ATP-dependent DNA helicase PriA</fullName>
        <ecNumber evidence="12">5.6.2.4</ecNumber>
    </alternativeName>
    <alternativeName>
        <fullName evidence="12">DNA 3'-5' helicase PriA</fullName>
    </alternativeName>
</protein>
<evidence type="ECO:0000256" key="1">
    <source>
        <dbReference type="ARBA" id="ARBA00022515"/>
    </source>
</evidence>
<dbReference type="GO" id="GO:0005524">
    <property type="term" value="F:ATP binding"/>
    <property type="evidence" value="ECO:0007669"/>
    <property type="project" value="UniProtKB-UniRule"/>
</dbReference>
<dbReference type="GO" id="GO:0006269">
    <property type="term" value="P:DNA replication, synthesis of primer"/>
    <property type="evidence" value="ECO:0007669"/>
    <property type="project" value="UniProtKB-KW"/>
</dbReference>
<evidence type="ECO:0000256" key="11">
    <source>
        <dbReference type="ARBA" id="ARBA00048988"/>
    </source>
</evidence>
<evidence type="ECO:0000256" key="2">
    <source>
        <dbReference type="ARBA" id="ARBA00022705"/>
    </source>
</evidence>
<keyword evidence="3 12" id="KW-0479">Metal-binding</keyword>
<evidence type="ECO:0000256" key="5">
    <source>
        <dbReference type="ARBA" id="ARBA00022801"/>
    </source>
</evidence>
<keyword evidence="4 12" id="KW-0547">Nucleotide-binding</keyword>
<dbReference type="InterPro" id="IPR041236">
    <property type="entry name" value="PriA_C"/>
</dbReference>
<dbReference type="CDD" id="cd18804">
    <property type="entry name" value="SF2_C_priA"/>
    <property type="match status" value="1"/>
</dbReference>
<dbReference type="GO" id="GO:0006302">
    <property type="term" value="P:double-strand break repair"/>
    <property type="evidence" value="ECO:0007669"/>
    <property type="project" value="InterPro"/>
</dbReference>
<dbReference type="InterPro" id="IPR040498">
    <property type="entry name" value="PriA_CRR"/>
</dbReference>
<feature type="binding site" evidence="12">
    <location>
        <position position="425"/>
    </location>
    <ligand>
        <name>Zn(2+)</name>
        <dbReference type="ChEBI" id="CHEBI:29105"/>
        <label>1</label>
    </ligand>
</feature>
<keyword evidence="17" id="KW-1185">Reference proteome</keyword>
<dbReference type="InterPro" id="IPR011545">
    <property type="entry name" value="DEAD/DEAH_box_helicase_dom"/>
</dbReference>
<dbReference type="EMBL" id="BMIY01000007">
    <property type="protein sequence ID" value="GFZ76016.1"/>
    <property type="molecule type" value="Genomic_DNA"/>
</dbReference>
<dbReference type="GO" id="GO:1990077">
    <property type="term" value="C:primosome complex"/>
    <property type="evidence" value="ECO:0007669"/>
    <property type="project" value="UniProtKB-UniRule"/>
</dbReference>
<dbReference type="PROSITE" id="PS51194">
    <property type="entry name" value="HELICASE_CTER"/>
    <property type="match status" value="1"/>
</dbReference>
<evidence type="ECO:0000256" key="3">
    <source>
        <dbReference type="ARBA" id="ARBA00022723"/>
    </source>
</evidence>
<dbReference type="SMART" id="SM00490">
    <property type="entry name" value="HELICc"/>
    <property type="match status" value="1"/>
</dbReference>
<comment type="caution">
    <text evidence="16">The sequence shown here is derived from an EMBL/GenBank/DDBJ whole genome shotgun (WGS) entry which is preliminary data.</text>
</comment>
<gene>
    <name evidence="12 16" type="primary">priA</name>
    <name evidence="16" type="ORF">GCM10011403_18550</name>
</gene>
<feature type="domain" description="Helicase ATP-binding" evidence="14">
    <location>
        <begin position="157"/>
        <end position="323"/>
    </location>
</feature>
<feature type="binding site" evidence="12">
    <location>
        <position position="394"/>
    </location>
    <ligand>
        <name>Zn(2+)</name>
        <dbReference type="ChEBI" id="CHEBI:29105"/>
        <label>2</label>
    </ligand>
</feature>
<keyword evidence="5 12" id="KW-0378">Hydrolase</keyword>